<dbReference type="InParanoid" id="A0A061FCV9"/>
<evidence type="ECO:0000256" key="1">
    <source>
        <dbReference type="SAM" id="Phobius"/>
    </source>
</evidence>
<keyword evidence="3" id="KW-1185">Reference proteome</keyword>
<keyword evidence="1" id="KW-0812">Transmembrane</keyword>
<gene>
    <name evidence="2" type="ORF">TCM_034005</name>
</gene>
<keyword evidence="1" id="KW-1133">Transmembrane helix</keyword>
<evidence type="ECO:0000313" key="2">
    <source>
        <dbReference type="EMBL" id="EOY14713.1"/>
    </source>
</evidence>
<dbReference type="Proteomes" id="UP000026915">
    <property type="component" value="Chromosome 8"/>
</dbReference>
<sequence>MRVHSDEVLVFYGSVLSLLDVVLVWIFSLREYLANVWLVRGENREREREKEVQEFGFGFTSEMVTVSISKLNDRRSKSEKGELRERKAAIIIAFAFTSEAFKL</sequence>
<dbReference type="HOGENOM" id="CLU_2268725_0_0_1"/>
<proteinExistence type="predicted"/>
<accession>A0A061FCV9</accession>
<organism evidence="2 3">
    <name type="scientific">Theobroma cacao</name>
    <name type="common">Cacao</name>
    <name type="synonym">Cocoa</name>
    <dbReference type="NCBI Taxonomy" id="3641"/>
    <lineage>
        <taxon>Eukaryota</taxon>
        <taxon>Viridiplantae</taxon>
        <taxon>Streptophyta</taxon>
        <taxon>Embryophyta</taxon>
        <taxon>Tracheophyta</taxon>
        <taxon>Spermatophyta</taxon>
        <taxon>Magnoliopsida</taxon>
        <taxon>eudicotyledons</taxon>
        <taxon>Gunneridae</taxon>
        <taxon>Pentapetalae</taxon>
        <taxon>rosids</taxon>
        <taxon>malvids</taxon>
        <taxon>Malvales</taxon>
        <taxon>Malvaceae</taxon>
        <taxon>Byttnerioideae</taxon>
        <taxon>Theobroma</taxon>
    </lineage>
</organism>
<reference evidence="2 3" key="1">
    <citation type="journal article" date="2013" name="Genome Biol.">
        <title>The genome sequence of the most widely cultivated cacao type and its use to identify candidate genes regulating pod color.</title>
        <authorList>
            <person name="Motamayor J.C."/>
            <person name="Mockaitis K."/>
            <person name="Schmutz J."/>
            <person name="Haiminen N."/>
            <person name="Iii D.L."/>
            <person name="Cornejo O."/>
            <person name="Findley S.D."/>
            <person name="Zheng P."/>
            <person name="Utro F."/>
            <person name="Royaert S."/>
            <person name="Saski C."/>
            <person name="Jenkins J."/>
            <person name="Podicheti R."/>
            <person name="Zhao M."/>
            <person name="Scheffler B.E."/>
            <person name="Stack J.C."/>
            <person name="Feltus F.A."/>
            <person name="Mustiga G.M."/>
            <person name="Amores F."/>
            <person name="Phillips W."/>
            <person name="Marelli J.P."/>
            <person name="May G.D."/>
            <person name="Shapiro H."/>
            <person name="Ma J."/>
            <person name="Bustamante C.D."/>
            <person name="Schnell R.J."/>
            <person name="Main D."/>
            <person name="Gilbert D."/>
            <person name="Parida L."/>
            <person name="Kuhn D.N."/>
        </authorList>
    </citation>
    <scope>NUCLEOTIDE SEQUENCE [LARGE SCALE GENOMIC DNA]</scope>
    <source>
        <strain evidence="3">cv. Matina 1-6</strain>
    </source>
</reference>
<evidence type="ECO:0000313" key="3">
    <source>
        <dbReference type="Proteomes" id="UP000026915"/>
    </source>
</evidence>
<name>A0A061FCV9_THECC</name>
<keyword evidence="1" id="KW-0472">Membrane</keyword>
<protein>
    <submittedName>
        <fullName evidence="2">Uncharacterized protein</fullName>
    </submittedName>
</protein>
<feature type="transmembrane region" description="Helical" evidence="1">
    <location>
        <begin position="9"/>
        <end position="28"/>
    </location>
</feature>
<dbReference type="Gramene" id="EOY14713">
    <property type="protein sequence ID" value="EOY14713"/>
    <property type="gene ID" value="TCM_034005"/>
</dbReference>
<dbReference type="EMBL" id="CM001886">
    <property type="protein sequence ID" value="EOY14713.1"/>
    <property type="molecule type" value="Genomic_DNA"/>
</dbReference>
<dbReference type="AlphaFoldDB" id="A0A061FCV9"/>